<sequence length="134" mass="15189">MRIGHSFYIYDCTITFPREVELFWGHPFTGASLLFLLNKYLYLAILVVDVCNFASMSDKAIGTLPYFVWALYSSMRAYALSRRHRILSATILVLSLVPMGINYAQYRWLIPINDPIIGCIGNLTQAVSLAKQCA</sequence>
<protein>
    <submittedName>
        <fullName evidence="3">Probable 3-oxoacyl-[acyl-carrier-protein] reductase oxidoreductase (EC)</fullName>
        <ecNumber evidence="3">1.1.1.100</ecNumber>
    </submittedName>
</protein>
<evidence type="ECO:0000256" key="1">
    <source>
        <dbReference type="SAM" id="Phobius"/>
    </source>
</evidence>
<dbReference type="InterPro" id="IPR045340">
    <property type="entry name" value="DUF6533"/>
</dbReference>
<proteinExistence type="predicted"/>
<dbReference type="EMBL" id="LR729172">
    <property type="protein sequence ID" value="VWP01194.1"/>
    <property type="molecule type" value="Genomic_DNA"/>
</dbReference>
<feature type="transmembrane region" description="Helical" evidence="1">
    <location>
        <begin position="86"/>
        <end position="104"/>
    </location>
</feature>
<name>A0A5K1K673_9APHY</name>
<gene>
    <name evidence="3" type="primary">Q8XSV8</name>
</gene>
<evidence type="ECO:0000313" key="3">
    <source>
        <dbReference type="EMBL" id="VWP01194.1"/>
    </source>
</evidence>
<dbReference type="Pfam" id="PF20151">
    <property type="entry name" value="DUF6533"/>
    <property type="match status" value="1"/>
</dbReference>
<keyword evidence="3" id="KW-0560">Oxidoreductase</keyword>
<organism evidence="3">
    <name type="scientific">Ganoderma boninense</name>
    <dbReference type="NCBI Taxonomy" id="34458"/>
    <lineage>
        <taxon>Eukaryota</taxon>
        <taxon>Fungi</taxon>
        <taxon>Dikarya</taxon>
        <taxon>Basidiomycota</taxon>
        <taxon>Agaricomycotina</taxon>
        <taxon>Agaricomycetes</taxon>
        <taxon>Polyporales</taxon>
        <taxon>Polyporaceae</taxon>
        <taxon>Ganoderma</taxon>
    </lineage>
</organism>
<keyword evidence="1" id="KW-1133">Transmembrane helix</keyword>
<feature type="transmembrane region" description="Helical" evidence="1">
    <location>
        <begin position="60"/>
        <end position="80"/>
    </location>
</feature>
<keyword evidence="1" id="KW-0472">Membrane</keyword>
<feature type="domain" description="DUF6533" evidence="2">
    <location>
        <begin position="7"/>
        <end position="43"/>
    </location>
</feature>
<keyword evidence="1" id="KW-0812">Transmembrane</keyword>
<feature type="transmembrane region" description="Helical" evidence="1">
    <location>
        <begin position="28"/>
        <end position="48"/>
    </location>
</feature>
<accession>A0A5K1K673</accession>
<evidence type="ECO:0000259" key="2">
    <source>
        <dbReference type="Pfam" id="PF20151"/>
    </source>
</evidence>
<dbReference type="EC" id="1.1.1.100" evidence="3"/>
<reference evidence="3" key="1">
    <citation type="submission" date="2019-10" db="EMBL/GenBank/DDBJ databases">
        <authorList>
            <person name="Nor Muhammad N."/>
        </authorList>
    </citation>
    <scope>NUCLEOTIDE SEQUENCE</scope>
</reference>
<dbReference type="AlphaFoldDB" id="A0A5K1K673"/>
<dbReference type="GO" id="GO:0004316">
    <property type="term" value="F:3-oxoacyl-[acyl-carrier-protein] reductase (NADPH) activity"/>
    <property type="evidence" value="ECO:0007669"/>
    <property type="project" value="UniProtKB-EC"/>
</dbReference>